<protein>
    <submittedName>
        <fullName evidence="1">Uncharacterized protein</fullName>
    </submittedName>
</protein>
<dbReference type="Proteomes" id="UP000219688">
    <property type="component" value="Unassembled WGS sequence"/>
</dbReference>
<gene>
    <name evidence="1" type="ORF">SAMN05421879_10130</name>
</gene>
<organism evidence="1 2">
    <name type="scientific">Ornithinimicrobium cerasi</name>
    <dbReference type="NCBI Taxonomy" id="2248773"/>
    <lineage>
        <taxon>Bacteria</taxon>
        <taxon>Bacillati</taxon>
        <taxon>Actinomycetota</taxon>
        <taxon>Actinomycetes</taxon>
        <taxon>Micrococcales</taxon>
        <taxon>Ornithinimicrobiaceae</taxon>
        <taxon>Ornithinimicrobium</taxon>
    </lineage>
</organism>
<dbReference type="AlphaFoldDB" id="A0A285VF13"/>
<accession>A0A285VF13</accession>
<proteinExistence type="predicted"/>
<keyword evidence="2" id="KW-1185">Reference proteome</keyword>
<evidence type="ECO:0000313" key="2">
    <source>
        <dbReference type="Proteomes" id="UP000219688"/>
    </source>
</evidence>
<sequence length="235" mass="24816">MSGHGSREWDEARWVLVHVSEVIPGVRWELSRMRLDVLDAHLRLAGLASPRGAAGPAAADLGQGVLLRGVVRSCEQGTAAGAAVHRRLQEAIACYKAAAVLVGGVRPVRTHQGLAGVRLRRDFDELRTRLEAARPLLSAAGTSLREVADCCRAVLPALSGTGAGIADVAMAERLYGMVLSAADQTRRIDLQLDRAQASTGQLITRVGPVARDAGLRQGALRHEVGPPAATDGIPR</sequence>
<name>A0A285VF13_9MICO</name>
<dbReference type="EMBL" id="OBQK01000001">
    <property type="protein sequence ID" value="SOC51111.1"/>
    <property type="molecule type" value="Genomic_DNA"/>
</dbReference>
<reference evidence="2" key="1">
    <citation type="submission" date="2017-08" db="EMBL/GenBank/DDBJ databases">
        <authorList>
            <person name="Varghese N."/>
            <person name="Submissions S."/>
        </authorList>
    </citation>
    <scope>NUCLEOTIDE SEQUENCE [LARGE SCALE GENOMIC DNA]</scope>
    <source>
        <strain evidence="2">USBA17B2</strain>
    </source>
</reference>
<dbReference type="RefSeq" id="WP_141401343.1">
    <property type="nucleotide sequence ID" value="NZ_OBQK01000001.1"/>
</dbReference>
<evidence type="ECO:0000313" key="1">
    <source>
        <dbReference type="EMBL" id="SOC51111.1"/>
    </source>
</evidence>